<dbReference type="Proteomes" id="UP000195402">
    <property type="component" value="Unassembled WGS sequence"/>
</dbReference>
<dbReference type="PANTHER" id="PTHR28535">
    <property type="entry name" value="ZINC FINGER GRF-TYPE CONTAINING 1"/>
    <property type="match status" value="1"/>
</dbReference>
<evidence type="ECO:0000259" key="2">
    <source>
        <dbReference type="Pfam" id="PF10382"/>
    </source>
</evidence>
<proteinExistence type="predicted"/>
<dbReference type="GO" id="GO:0006302">
    <property type="term" value="P:double-strand break repair"/>
    <property type="evidence" value="ECO:0007669"/>
    <property type="project" value="TreeGrafter"/>
</dbReference>
<evidence type="ECO:0000313" key="4">
    <source>
        <dbReference type="Proteomes" id="UP000195402"/>
    </source>
</evidence>
<dbReference type="Pfam" id="PF10382">
    <property type="entry name" value="ZGRF1-like_N"/>
    <property type="match status" value="3"/>
</dbReference>
<feature type="region of interest" description="Disordered" evidence="1">
    <location>
        <begin position="450"/>
        <end position="469"/>
    </location>
</feature>
<protein>
    <recommendedName>
        <fullName evidence="2">5'-3' DNA helicase ZGRF1-like N-terminal domain-containing protein</fullName>
    </recommendedName>
</protein>
<dbReference type="InterPro" id="IPR018838">
    <property type="entry name" value="ZGRF1-like_N"/>
</dbReference>
<accession>A0A200QCX5</accession>
<sequence>MGDSKRWTVTYTKHIKQKRKVYQDGALEHHNNKVMLYDDSGKVIDSRFLKKDEVVRYGETLTFDSYLVDIGDPEGNHETLKVLNVQGRDKKSVENISTLNGFKKADSGNIGTLRDRTLHEDKKSELHNFRAPQSRLNTIKINDRGSKQYGPQNFEASKNCSNPTQTTAREWHALYTTQVTQKAKKYHDGFIRLEFCGSHQKQVVLYDASRKVLDSRFLKKDEVVRSGETVVFDIHLVDVGEPEGNDYPLTNFRWSRKNEVVDLLNSIPKLLNVVQFYIVIIIIVSILGSSLDSTAVITSKSADIMAGEGSVKLSRENEDNDLVIFEAQQNPSNLMQDKIREWHALYTTQVTQKAKKYHDGILQLAVCVSHRKQVILLNEDGTTLSRKYLNSSEDVKTGCTLQVTNYLVEIGEPKISQGGESRSDACSGKHVTVGVYSSRFSVDKIKLSPGDARKKPIRDGQSKDDASFGKHVGSYSSSFSVDKIKFCPSDAGNKPIRDVHQILFTLKKPMAPESLAPSRKPPMEQIFSSRSSDSSQFGLEEKLHGHNTQEPKSLRRNAVDDHEDNCGHLNGDSYSQMGCYRSVISESKVPQHLPTSGIVNLIDPQHTDVLDSNATLSNVSLGVAAFDIPTPKSDVGDPDKSMANSYPSVVEPQDSDAVLLDLPDKTTAISYPSVAEPQDSDVVIFDLPGKITANSYPFDPEPQVSDVALDLPDKITVNPFSSVAGPQVSYVLLDSLEDTRAEGSGGKGSGCAQDVKEENSNQISADKMATDNRLELEGGLPLGLSSTIDAALDSPNDVGRESCEVFKIIPEEKMDMDEFPSFDLGF</sequence>
<dbReference type="PANTHER" id="PTHR28535:SF1">
    <property type="entry name" value="PROTEIN ZGRF1"/>
    <property type="match status" value="1"/>
</dbReference>
<dbReference type="GO" id="GO:0035861">
    <property type="term" value="C:site of double-strand break"/>
    <property type="evidence" value="ECO:0007669"/>
    <property type="project" value="TreeGrafter"/>
</dbReference>
<feature type="domain" description="5'-3' DNA helicase ZGRF1-like N-terminal" evidence="2">
    <location>
        <begin position="339"/>
        <end position="413"/>
    </location>
</feature>
<dbReference type="InterPro" id="IPR052800">
    <property type="entry name" value="DNA_Repair_Helicase_ZGRF1"/>
</dbReference>
<organism evidence="3 4">
    <name type="scientific">Macleaya cordata</name>
    <name type="common">Five-seeded plume-poppy</name>
    <name type="synonym">Bocconia cordata</name>
    <dbReference type="NCBI Taxonomy" id="56857"/>
    <lineage>
        <taxon>Eukaryota</taxon>
        <taxon>Viridiplantae</taxon>
        <taxon>Streptophyta</taxon>
        <taxon>Embryophyta</taxon>
        <taxon>Tracheophyta</taxon>
        <taxon>Spermatophyta</taxon>
        <taxon>Magnoliopsida</taxon>
        <taxon>Ranunculales</taxon>
        <taxon>Papaveraceae</taxon>
        <taxon>Papaveroideae</taxon>
        <taxon>Macleaya</taxon>
    </lineage>
</organism>
<dbReference type="EMBL" id="MVGT01002338">
    <property type="protein sequence ID" value="OVA08237.1"/>
    <property type="molecule type" value="Genomic_DNA"/>
</dbReference>
<feature type="region of interest" description="Disordered" evidence="1">
    <location>
        <begin position="512"/>
        <end position="538"/>
    </location>
</feature>
<name>A0A200QCX5_MACCD</name>
<reference evidence="3 4" key="1">
    <citation type="journal article" date="2017" name="Mol. Plant">
        <title>The Genome of Medicinal Plant Macleaya cordata Provides New Insights into Benzylisoquinoline Alkaloids Metabolism.</title>
        <authorList>
            <person name="Liu X."/>
            <person name="Liu Y."/>
            <person name="Huang P."/>
            <person name="Ma Y."/>
            <person name="Qing Z."/>
            <person name="Tang Q."/>
            <person name="Cao H."/>
            <person name="Cheng P."/>
            <person name="Zheng Y."/>
            <person name="Yuan Z."/>
            <person name="Zhou Y."/>
            <person name="Liu J."/>
            <person name="Tang Z."/>
            <person name="Zhuo Y."/>
            <person name="Zhang Y."/>
            <person name="Yu L."/>
            <person name="Huang J."/>
            <person name="Yang P."/>
            <person name="Peng Q."/>
            <person name="Zhang J."/>
            <person name="Jiang W."/>
            <person name="Zhang Z."/>
            <person name="Lin K."/>
            <person name="Ro D.K."/>
            <person name="Chen X."/>
            <person name="Xiong X."/>
            <person name="Shang Y."/>
            <person name="Huang S."/>
            <person name="Zeng J."/>
        </authorList>
    </citation>
    <scope>NUCLEOTIDE SEQUENCE [LARGE SCALE GENOMIC DNA]</scope>
    <source>
        <strain evidence="4">cv. BLH2017</strain>
        <tissue evidence="3">Root</tissue>
    </source>
</reference>
<dbReference type="AlphaFoldDB" id="A0A200QCX5"/>
<feature type="compositionally biased region" description="Basic and acidic residues" evidence="1">
    <location>
        <begin position="450"/>
        <end position="468"/>
    </location>
</feature>
<keyword evidence="4" id="KW-1185">Reference proteome</keyword>
<evidence type="ECO:0000256" key="1">
    <source>
        <dbReference type="SAM" id="MobiDB-lite"/>
    </source>
</evidence>
<evidence type="ECO:0000313" key="3">
    <source>
        <dbReference type="EMBL" id="OVA08237.1"/>
    </source>
</evidence>
<dbReference type="STRING" id="56857.A0A200QCX5"/>
<dbReference type="OMA" id="DSERNHE"/>
<dbReference type="GO" id="GO:0005634">
    <property type="term" value="C:nucleus"/>
    <property type="evidence" value="ECO:0007669"/>
    <property type="project" value="TreeGrafter"/>
</dbReference>
<dbReference type="OrthoDB" id="6513042at2759"/>
<feature type="domain" description="5'-3' DNA helicase ZGRF1-like N-terminal" evidence="2">
    <location>
        <begin position="170"/>
        <end position="244"/>
    </location>
</feature>
<comment type="caution">
    <text evidence="3">The sequence shown here is derived from an EMBL/GenBank/DDBJ whole genome shotgun (WGS) entry which is preliminary data.</text>
</comment>
<feature type="domain" description="5'-3' DNA helicase ZGRF1-like N-terminal" evidence="2">
    <location>
        <begin position="6"/>
        <end position="78"/>
    </location>
</feature>
<dbReference type="InParanoid" id="A0A200QCX5"/>
<gene>
    <name evidence="3" type="ORF">BVC80_1101g42</name>
</gene>